<gene>
    <name evidence="1" type="ORF">AYL99_11216</name>
</gene>
<dbReference type="RefSeq" id="XP_018688135.1">
    <property type="nucleotide sequence ID" value="XM_018842722.1"/>
</dbReference>
<sequence length="114" mass="12693">MFLNFHLGKNPWRKKAESLASDERKIQGKRIGEVLEKASLYTNALLSSTSESPLMDISEDVTLSSLALGSTLFRAASKICLKGLGAHYANNILDTEEFLEANEDEEEIFTWAEP</sequence>
<dbReference type="Proteomes" id="UP000078343">
    <property type="component" value="Unassembled WGS sequence"/>
</dbReference>
<accession>A0A178Z4T0</accession>
<dbReference type="AlphaFoldDB" id="A0A178Z4T0"/>
<name>A0A178Z4T0_9EURO</name>
<evidence type="ECO:0000313" key="1">
    <source>
        <dbReference type="EMBL" id="OAP54768.1"/>
    </source>
</evidence>
<organism evidence="1 2">
    <name type="scientific">Fonsecaea erecta</name>
    <dbReference type="NCBI Taxonomy" id="1367422"/>
    <lineage>
        <taxon>Eukaryota</taxon>
        <taxon>Fungi</taxon>
        <taxon>Dikarya</taxon>
        <taxon>Ascomycota</taxon>
        <taxon>Pezizomycotina</taxon>
        <taxon>Eurotiomycetes</taxon>
        <taxon>Chaetothyriomycetidae</taxon>
        <taxon>Chaetothyriales</taxon>
        <taxon>Herpotrichiellaceae</taxon>
        <taxon>Fonsecaea</taxon>
    </lineage>
</organism>
<keyword evidence="2" id="KW-1185">Reference proteome</keyword>
<evidence type="ECO:0000313" key="2">
    <source>
        <dbReference type="Proteomes" id="UP000078343"/>
    </source>
</evidence>
<dbReference type="GeneID" id="30015384"/>
<comment type="caution">
    <text evidence="1">The sequence shown here is derived from an EMBL/GenBank/DDBJ whole genome shotgun (WGS) entry which is preliminary data.</text>
</comment>
<reference evidence="1 2" key="1">
    <citation type="submission" date="2016-04" db="EMBL/GenBank/DDBJ databases">
        <title>Draft genome of Fonsecaea erecta CBS 125763.</title>
        <authorList>
            <person name="Weiss V.A."/>
            <person name="Vicente V.A."/>
            <person name="Raittz R.T."/>
            <person name="Moreno L.F."/>
            <person name="De Souza E.M."/>
            <person name="Pedrosa F.O."/>
            <person name="Steffens M.B."/>
            <person name="Faoro H."/>
            <person name="Tadra-Sfeir M.Z."/>
            <person name="Najafzadeh M.J."/>
            <person name="Felipe M.S."/>
            <person name="Teixeira M."/>
            <person name="Sun J."/>
            <person name="Xi L."/>
            <person name="Gomes R."/>
            <person name="De Azevedo C.M."/>
            <person name="Salgado C.G."/>
            <person name="Da Silva M.B."/>
            <person name="Nascimento M.F."/>
            <person name="Queiroz-Telles F."/>
            <person name="Attili D.S."/>
            <person name="Gorbushina A."/>
        </authorList>
    </citation>
    <scope>NUCLEOTIDE SEQUENCE [LARGE SCALE GENOMIC DNA]</scope>
    <source>
        <strain evidence="1 2">CBS 125763</strain>
    </source>
</reference>
<protein>
    <submittedName>
        <fullName evidence="1">Uncharacterized protein</fullName>
    </submittedName>
</protein>
<proteinExistence type="predicted"/>
<dbReference type="EMBL" id="LVYI01000013">
    <property type="protein sequence ID" value="OAP54768.1"/>
    <property type="molecule type" value="Genomic_DNA"/>
</dbReference>